<accession>A0ABS8ZYQ9</accession>
<evidence type="ECO:0000259" key="8">
    <source>
        <dbReference type="Pfam" id="PF07687"/>
    </source>
</evidence>
<keyword evidence="4" id="KW-0479">Metal-binding</keyword>
<dbReference type="PANTHER" id="PTHR43808:SF25">
    <property type="entry name" value="PEPTIDASE M20 DIMERISATION DOMAIN-CONTAINING PROTEIN"/>
    <property type="match status" value="1"/>
</dbReference>
<gene>
    <name evidence="9" type="ORF">HOP53_00990</name>
</gene>
<organism evidence="9 10">
    <name type="scientific">Billgrantia ethanolica</name>
    <dbReference type="NCBI Taxonomy" id="2733486"/>
    <lineage>
        <taxon>Bacteria</taxon>
        <taxon>Pseudomonadati</taxon>
        <taxon>Pseudomonadota</taxon>
        <taxon>Gammaproteobacteria</taxon>
        <taxon>Oceanospirillales</taxon>
        <taxon>Halomonadaceae</taxon>
        <taxon>Billgrantia</taxon>
    </lineage>
</organism>
<name>A0ABS8ZYQ9_9GAMM</name>
<dbReference type="Proteomes" id="UP001320168">
    <property type="component" value="Unassembled WGS sequence"/>
</dbReference>
<comment type="cofactor">
    <cofactor evidence="1">
        <name>Co(2+)</name>
        <dbReference type="ChEBI" id="CHEBI:48828"/>
    </cofactor>
</comment>
<keyword evidence="10" id="KW-1185">Reference proteome</keyword>
<keyword evidence="6" id="KW-0862">Zinc</keyword>
<evidence type="ECO:0000256" key="7">
    <source>
        <dbReference type="ARBA" id="ARBA00023285"/>
    </source>
</evidence>
<dbReference type="SUPFAM" id="SSF53187">
    <property type="entry name" value="Zn-dependent exopeptidases"/>
    <property type="match status" value="1"/>
</dbReference>
<evidence type="ECO:0000256" key="3">
    <source>
        <dbReference type="ARBA" id="ARBA00006247"/>
    </source>
</evidence>
<protein>
    <submittedName>
        <fullName evidence="9">ArgE/DapE family deacylase</fullName>
    </submittedName>
</protein>
<feature type="domain" description="Peptidase M20 dimerisation" evidence="8">
    <location>
        <begin position="202"/>
        <end position="312"/>
    </location>
</feature>
<keyword evidence="5" id="KW-0378">Hydrolase</keyword>
<sequence>MLTAIEQRIVERCEALMDDTLALTCDLVRGYSVLGQEHGALETMEGWFERLDLPVTRVPLDAPGFAEHAHHAPSKWDCAGRYNLVAQLNADAPGQHLVFNGHLDVVPAEPTDMWTRPPWEPWQQDGWLYGRGAGDMKAGIAAMVMAVQAVRQAGVAIDFPLTLQTVIEEECTGNGALACLHQGFSGDFVLIPEPFGARIYAGQVGVLWFRMRLDGVPAHVLDTRAGRNAIETLVEYLPAFKALEAEINGLPRQAPYDTLDSPFNLSIGRIEGGNWASSVPAHAILEGRVGFPPGMTPDEAMERVRRCVATRHAELADDSPMPRVEFHGFRSEGHLVDLEAPGITLLSRCHQDLLGEPPATYLSTCTTDLRAFHVSGAINGTCYGPVAQRIHGVDECVEIDSIRHVLTTYALFIHRWAEMEQTTKARTMKARTRGERS</sequence>
<dbReference type="InterPro" id="IPR011650">
    <property type="entry name" value="Peptidase_M20_dimer"/>
</dbReference>
<dbReference type="SUPFAM" id="SSF55031">
    <property type="entry name" value="Bacterial exopeptidase dimerisation domain"/>
    <property type="match status" value="1"/>
</dbReference>
<evidence type="ECO:0000256" key="2">
    <source>
        <dbReference type="ARBA" id="ARBA00001947"/>
    </source>
</evidence>
<dbReference type="Gene3D" id="3.30.70.360">
    <property type="match status" value="1"/>
</dbReference>
<reference evidence="9 10" key="1">
    <citation type="journal article" date="2021" name="Front. Microbiol.">
        <title>Aerobic Denitrification and Heterotrophic Sulfur Oxidation in the Genus Halomonas Revealed by Six Novel Species Characterizations and Genome-Based Analysis.</title>
        <authorList>
            <person name="Wang L."/>
            <person name="Shao Z."/>
        </authorList>
    </citation>
    <scope>NUCLEOTIDE SEQUENCE [LARGE SCALE GENOMIC DNA]</scope>
    <source>
        <strain evidence="9 10">MCCC 1A11081</strain>
    </source>
</reference>
<evidence type="ECO:0000256" key="1">
    <source>
        <dbReference type="ARBA" id="ARBA00001941"/>
    </source>
</evidence>
<dbReference type="Gene3D" id="3.40.630.10">
    <property type="entry name" value="Zn peptidases"/>
    <property type="match status" value="1"/>
</dbReference>
<dbReference type="NCBIfam" id="TIGR01910">
    <property type="entry name" value="DapE-ArgE"/>
    <property type="match status" value="1"/>
</dbReference>
<comment type="similarity">
    <text evidence="3">Belongs to the peptidase M20A family.</text>
</comment>
<dbReference type="Pfam" id="PF01546">
    <property type="entry name" value="Peptidase_M20"/>
    <property type="match status" value="1"/>
</dbReference>
<evidence type="ECO:0000256" key="5">
    <source>
        <dbReference type="ARBA" id="ARBA00022801"/>
    </source>
</evidence>
<evidence type="ECO:0000313" key="10">
    <source>
        <dbReference type="Proteomes" id="UP001320168"/>
    </source>
</evidence>
<evidence type="ECO:0000256" key="6">
    <source>
        <dbReference type="ARBA" id="ARBA00022833"/>
    </source>
</evidence>
<dbReference type="EMBL" id="JABFTX010000001">
    <property type="protein sequence ID" value="MCE8001402.1"/>
    <property type="molecule type" value="Genomic_DNA"/>
</dbReference>
<proteinExistence type="inferred from homology"/>
<dbReference type="NCBIfam" id="NF005306">
    <property type="entry name" value="PRK06837.1"/>
    <property type="match status" value="1"/>
</dbReference>
<dbReference type="Pfam" id="PF07687">
    <property type="entry name" value="M20_dimer"/>
    <property type="match status" value="1"/>
</dbReference>
<dbReference type="PANTHER" id="PTHR43808">
    <property type="entry name" value="ACETYLORNITHINE DEACETYLASE"/>
    <property type="match status" value="1"/>
</dbReference>
<dbReference type="InterPro" id="IPR002933">
    <property type="entry name" value="Peptidase_M20"/>
</dbReference>
<keyword evidence="7" id="KW-0170">Cobalt</keyword>
<evidence type="ECO:0000313" key="9">
    <source>
        <dbReference type="EMBL" id="MCE8001402.1"/>
    </source>
</evidence>
<dbReference type="InterPro" id="IPR050072">
    <property type="entry name" value="Peptidase_M20A"/>
</dbReference>
<comment type="cofactor">
    <cofactor evidence="2">
        <name>Zn(2+)</name>
        <dbReference type="ChEBI" id="CHEBI:29105"/>
    </cofactor>
</comment>
<dbReference type="InterPro" id="IPR036264">
    <property type="entry name" value="Bact_exopeptidase_dim_dom"/>
</dbReference>
<comment type="caution">
    <text evidence="9">The sequence shown here is derived from an EMBL/GenBank/DDBJ whole genome shotgun (WGS) entry which is preliminary data.</text>
</comment>
<evidence type="ECO:0000256" key="4">
    <source>
        <dbReference type="ARBA" id="ARBA00022723"/>
    </source>
</evidence>
<dbReference type="InterPro" id="IPR010182">
    <property type="entry name" value="ArgE/DapE"/>
</dbReference>
<dbReference type="RefSeq" id="WP_234268207.1">
    <property type="nucleotide sequence ID" value="NZ_JABFTX010000001.1"/>
</dbReference>